<dbReference type="PANTHER" id="PTHR12223">
    <property type="entry name" value="VESICULAR MANNOSE-BINDING LECTIN"/>
    <property type="match status" value="1"/>
</dbReference>
<dbReference type="InterPro" id="IPR035661">
    <property type="entry name" value="EMP46/EMP47_N"/>
</dbReference>
<dbReference type="OrthoDB" id="10265193at2759"/>
<dbReference type="PROSITE" id="PS51328">
    <property type="entry name" value="L_LECTIN_LIKE"/>
    <property type="match status" value="1"/>
</dbReference>
<dbReference type="InterPro" id="IPR051136">
    <property type="entry name" value="Intracellular_Lectin-GPT"/>
</dbReference>
<reference evidence="9" key="1">
    <citation type="submission" date="2021-03" db="EMBL/GenBank/DDBJ databases">
        <authorList>
            <person name="Tagirdzhanova G."/>
        </authorList>
    </citation>
    <scope>NUCLEOTIDE SEQUENCE</scope>
</reference>
<evidence type="ECO:0000259" key="8">
    <source>
        <dbReference type="PROSITE" id="PS51328"/>
    </source>
</evidence>
<evidence type="ECO:0000256" key="4">
    <source>
        <dbReference type="ARBA" id="ARBA00022989"/>
    </source>
</evidence>
<keyword evidence="5" id="KW-0472">Membrane</keyword>
<dbReference type="InterPro" id="IPR005052">
    <property type="entry name" value="Lectin_leg"/>
</dbReference>
<dbReference type="GO" id="GO:0005537">
    <property type="term" value="F:D-mannose binding"/>
    <property type="evidence" value="ECO:0007669"/>
    <property type="project" value="TreeGrafter"/>
</dbReference>
<keyword evidence="3 7" id="KW-0732">Signal</keyword>
<dbReference type="Pfam" id="PF03388">
    <property type="entry name" value="Lectin_leg-like"/>
    <property type="match status" value="1"/>
</dbReference>
<dbReference type="Proteomes" id="UP000664534">
    <property type="component" value="Unassembled WGS sequence"/>
</dbReference>
<comment type="subcellular location">
    <subcellularLocation>
        <location evidence="1">Membrane</location>
        <topology evidence="1">Single-pass type I membrane protein</topology>
    </subcellularLocation>
</comment>
<organism evidence="9 10">
    <name type="scientific">Imshaugia aleurites</name>
    <dbReference type="NCBI Taxonomy" id="172621"/>
    <lineage>
        <taxon>Eukaryota</taxon>
        <taxon>Fungi</taxon>
        <taxon>Dikarya</taxon>
        <taxon>Ascomycota</taxon>
        <taxon>Pezizomycotina</taxon>
        <taxon>Lecanoromycetes</taxon>
        <taxon>OSLEUM clade</taxon>
        <taxon>Lecanoromycetidae</taxon>
        <taxon>Lecanorales</taxon>
        <taxon>Lecanorineae</taxon>
        <taxon>Parmeliaceae</taxon>
        <taxon>Imshaugia</taxon>
    </lineage>
</organism>
<dbReference type="SUPFAM" id="SSF49899">
    <property type="entry name" value="Concanavalin A-like lectins/glucanases"/>
    <property type="match status" value="1"/>
</dbReference>
<dbReference type="PANTHER" id="PTHR12223:SF28">
    <property type="entry name" value="LECTIN, MANNOSE BINDING 1 LIKE"/>
    <property type="match status" value="1"/>
</dbReference>
<feature type="domain" description="L-type lectin-like" evidence="8">
    <location>
        <begin position="17"/>
        <end position="233"/>
    </location>
</feature>
<feature type="chain" id="PRO_5034156749" description="L-type lectin-like domain-containing protein" evidence="7">
    <location>
        <begin position="17"/>
        <end position="373"/>
    </location>
</feature>
<evidence type="ECO:0000256" key="1">
    <source>
        <dbReference type="ARBA" id="ARBA00004479"/>
    </source>
</evidence>
<keyword evidence="10" id="KW-1185">Reference proteome</keyword>
<comment type="caution">
    <text evidence="9">The sequence shown here is derived from an EMBL/GenBank/DDBJ whole genome shotgun (WGS) entry which is preliminary data.</text>
</comment>
<dbReference type="InterPro" id="IPR013320">
    <property type="entry name" value="ConA-like_dom_sf"/>
</dbReference>
<dbReference type="GO" id="GO:0000139">
    <property type="term" value="C:Golgi membrane"/>
    <property type="evidence" value="ECO:0007669"/>
    <property type="project" value="TreeGrafter"/>
</dbReference>
<feature type="region of interest" description="Disordered" evidence="6">
    <location>
        <begin position="237"/>
        <end position="273"/>
    </location>
</feature>
<dbReference type="AlphaFoldDB" id="A0A8H3ITM7"/>
<sequence>MRFLCTWSLLVASASAQYLVESSSFGQNDQISPNNDAVPGWHISGDGQIPQLLSDKVILTPPYPGNQRGALWAEAKVSQSEWVAELEFRATGPERGGGNLHLWYAKDGRMNIGTSSIYTVGNYDGMVLVIDPYGGKGGGIRGFMNDGTIDYKNYHSVDSLAFGHCDYSYRNLGRPTKLQLRQEGNKFEITVDNKLCFSTDKIKMPPDYYFGLTAASAETADSFEVYKFNLFTSKSITREEPRRVQPPPAGQPDNRDNPPIPEAQAPPTAPSDAQFEDLHNRLQTMAQSIDSLFREVKQFADKSEGRHQELSRNVISADRLNSMDQRLQGIEKTVREYQGQFSSLQSTLKDSHSSLVEGLPRHMSDSMYSLTLD</sequence>
<protein>
    <recommendedName>
        <fullName evidence="8">L-type lectin-like domain-containing protein</fullName>
    </recommendedName>
</protein>
<evidence type="ECO:0000256" key="3">
    <source>
        <dbReference type="ARBA" id="ARBA00022729"/>
    </source>
</evidence>
<dbReference type="GO" id="GO:0005793">
    <property type="term" value="C:endoplasmic reticulum-Golgi intermediate compartment"/>
    <property type="evidence" value="ECO:0007669"/>
    <property type="project" value="TreeGrafter"/>
</dbReference>
<dbReference type="CDD" id="cd06903">
    <property type="entry name" value="lectin_EMP46_EMP47"/>
    <property type="match status" value="1"/>
</dbReference>
<keyword evidence="4" id="KW-1133">Transmembrane helix</keyword>
<evidence type="ECO:0000256" key="6">
    <source>
        <dbReference type="SAM" id="MobiDB-lite"/>
    </source>
</evidence>
<evidence type="ECO:0000256" key="7">
    <source>
        <dbReference type="SAM" id="SignalP"/>
    </source>
</evidence>
<accession>A0A8H3ITM7</accession>
<proteinExistence type="predicted"/>
<name>A0A8H3ITM7_9LECA</name>
<feature type="signal peptide" evidence="7">
    <location>
        <begin position="1"/>
        <end position="16"/>
    </location>
</feature>
<keyword evidence="2" id="KW-0812">Transmembrane</keyword>
<dbReference type="GO" id="GO:0006888">
    <property type="term" value="P:endoplasmic reticulum to Golgi vesicle-mediated transport"/>
    <property type="evidence" value="ECO:0007669"/>
    <property type="project" value="TreeGrafter"/>
</dbReference>
<evidence type="ECO:0000256" key="2">
    <source>
        <dbReference type="ARBA" id="ARBA00022692"/>
    </source>
</evidence>
<gene>
    <name evidence="9" type="ORF">IMSHALPRED_009050</name>
</gene>
<dbReference type="Gene3D" id="2.60.120.200">
    <property type="match status" value="1"/>
</dbReference>
<dbReference type="GO" id="GO:0005789">
    <property type="term" value="C:endoplasmic reticulum membrane"/>
    <property type="evidence" value="ECO:0007669"/>
    <property type="project" value="TreeGrafter"/>
</dbReference>
<evidence type="ECO:0000313" key="9">
    <source>
        <dbReference type="EMBL" id="CAF9933040.1"/>
    </source>
</evidence>
<evidence type="ECO:0000313" key="10">
    <source>
        <dbReference type="Proteomes" id="UP000664534"/>
    </source>
</evidence>
<dbReference type="EMBL" id="CAJPDT010000068">
    <property type="protein sequence ID" value="CAF9933040.1"/>
    <property type="molecule type" value="Genomic_DNA"/>
</dbReference>
<dbReference type="GO" id="GO:0030134">
    <property type="term" value="C:COPII-coated ER to Golgi transport vesicle"/>
    <property type="evidence" value="ECO:0007669"/>
    <property type="project" value="TreeGrafter"/>
</dbReference>
<evidence type="ECO:0000256" key="5">
    <source>
        <dbReference type="ARBA" id="ARBA00023136"/>
    </source>
</evidence>